<evidence type="ECO:0000313" key="1">
    <source>
        <dbReference type="EMBL" id="GGI90315.1"/>
    </source>
</evidence>
<dbReference type="EMBL" id="BMNN01000001">
    <property type="protein sequence ID" value="GGI90315.1"/>
    <property type="molecule type" value="Genomic_DNA"/>
</dbReference>
<gene>
    <name evidence="1" type="ORF">GCM10009083_03360</name>
</gene>
<dbReference type="Proteomes" id="UP000633263">
    <property type="component" value="Unassembled WGS sequence"/>
</dbReference>
<sequence>MAEMRRECLGRHIFEVTEDIQWATFHRDYVRRISQGGGHGFSLKVGGKGDNTTYGPYGVFILVSDMVGRDVFEAAANYHLGTGRLNQKRILEDIEVDRRRLAKLPGMGYGPEVLDKLRQKIEDQEASVPLALYTVHDFDIPDAYFIGDREHPTHAYLYRNQRVYFFAMQRAGEEGTQAFIDLMSRFQPRELYEVPKGNGICIPYGFIADDGKAAYSSKNSLRFTKTANVIFTLVSASASDPWHNSSTSGLYNTDFRPGYDSSKWTWREYVQPTHLGQYKVNLLGWTLEPKPDSGEQERAWFGYATHGGMLNPRLAVHMLTFDKGVDDLTEHTPPMDTVLPRWESLARTLRWRGE</sequence>
<proteinExistence type="predicted"/>
<comment type="caution">
    <text evidence="1">The sequence shown here is derived from an EMBL/GenBank/DDBJ whole genome shotgun (WGS) entry which is preliminary data.</text>
</comment>
<protein>
    <recommendedName>
        <fullName evidence="3">Tle cognate immunity protein 4 C-terminal domain-containing protein</fullName>
    </recommendedName>
</protein>
<accession>A0ABQ2CKQ8</accession>
<keyword evidence="2" id="KW-1185">Reference proteome</keyword>
<reference evidence="2" key="1">
    <citation type="journal article" date="2019" name="Int. J. Syst. Evol. Microbiol.">
        <title>The Global Catalogue of Microorganisms (GCM) 10K type strain sequencing project: providing services to taxonomists for standard genome sequencing and annotation.</title>
        <authorList>
            <consortium name="The Broad Institute Genomics Platform"/>
            <consortium name="The Broad Institute Genome Sequencing Center for Infectious Disease"/>
            <person name="Wu L."/>
            <person name="Ma J."/>
        </authorList>
    </citation>
    <scope>NUCLEOTIDE SEQUENCE [LARGE SCALE GENOMIC DNA]</scope>
    <source>
        <strain evidence="2">JCM 11590</strain>
    </source>
</reference>
<name>A0ABQ2CKQ8_9GAMM</name>
<organism evidence="1 2">
    <name type="scientific">Halopseudomonas pertucinogena</name>
    <dbReference type="NCBI Taxonomy" id="86175"/>
    <lineage>
        <taxon>Bacteria</taxon>
        <taxon>Pseudomonadati</taxon>
        <taxon>Pseudomonadota</taxon>
        <taxon>Gammaproteobacteria</taxon>
        <taxon>Pseudomonadales</taxon>
        <taxon>Pseudomonadaceae</taxon>
        <taxon>Halopseudomonas</taxon>
    </lineage>
</organism>
<evidence type="ECO:0008006" key="3">
    <source>
        <dbReference type="Google" id="ProtNLM"/>
    </source>
</evidence>
<evidence type="ECO:0000313" key="2">
    <source>
        <dbReference type="Proteomes" id="UP000633263"/>
    </source>
</evidence>